<dbReference type="Pfam" id="PF00748">
    <property type="entry name" value="Calpain_inhib"/>
    <property type="match status" value="2"/>
</dbReference>
<proteinExistence type="inferred from homology"/>
<feature type="compositionally biased region" description="Basic and acidic residues" evidence="12">
    <location>
        <begin position="47"/>
        <end position="78"/>
    </location>
</feature>
<feature type="region of interest" description="Disordered" evidence="12">
    <location>
        <begin position="318"/>
        <end position="375"/>
    </location>
</feature>
<evidence type="ECO:0000256" key="5">
    <source>
        <dbReference type="ARBA" id="ARBA00022553"/>
    </source>
</evidence>
<accession>A0A4Z2F0F2</accession>
<sequence>MEATACDFSLMSAMDAKVDTKPAAGEDDPMSLDALSALCDTLPQDTPRPELPEVRPEDVVSEDEHTKEKGVLVGEREDSIAPEYRFNEEELKKLPAPKPEPTMCTGDALDILSGGFMTSSSAPAASPSAPPAQPSSDFVLNALAPDFVCSSKASTVNSSVLVPSQCSPELSAGGALDALDLLSDTLNDISPAPQPAPPPAKDLVKEKKAVEERLIKMGERDDSLPAEYRPTEEDLKKMAEAKAEAAAAPKEKSMDDKTALDLLSSDFGAAPATAAPAAAAAAAAAPAAAAATKLQPPVLDSEPLKPMAGAVLDTLSGTLLPDQMELKTDKPKAKSKSKSKSKKAQAEEPPATEPFPAAPRSADVVPKSTKKGGRS</sequence>
<keyword evidence="7" id="KW-0789">Thiol protease inhibitor</keyword>
<keyword evidence="4" id="KW-1017">Isopeptide bond</keyword>
<protein>
    <recommendedName>
        <fullName evidence="3">Calpastatin</fullName>
    </recommendedName>
    <alternativeName>
        <fullName evidence="11">Calpain inhibitor</fullName>
    </alternativeName>
</protein>
<evidence type="ECO:0000256" key="2">
    <source>
        <dbReference type="ARBA" id="ARBA00009487"/>
    </source>
</evidence>
<keyword evidence="6" id="KW-0646">Protease inhibitor</keyword>
<feature type="region of interest" description="Disordered" evidence="12">
    <location>
        <begin position="115"/>
        <end position="137"/>
    </location>
</feature>
<evidence type="ECO:0000256" key="3">
    <source>
        <dbReference type="ARBA" id="ARBA00017619"/>
    </source>
</evidence>
<dbReference type="Proteomes" id="UP000314294">
    <property type="component" value="Unassembled WGS sequence"/>
</dbReference>
<dbReference type="GO" id="GO:0010859">
    <property type="term" value="F:calcium-dependent cysteine-type endopeptidase inhibitor activity"/>
    <property type="evidence" value="ECO:0007669"/>
    <property type="project" value="TreeGrafter"/>
</dbReference>
<keyword evidence="5" id="KW-0597">Phosphoprotein</keyword>
<dbReference type="EMBL" id="SRLO01002073">
    <property type="protein sequence ID" value="TNN33972.1"/>
    <property type="molecule type" value="Genomic_DNA"/>
</dbReference>
<dbReference type="OrthoDB" id="8926414at2759"/>
<feature type="compositionally biased region" description="Low complexity" evidence="12">
    <location>
        <begin position="272"/>
        <end position="292"/>
    </location>
</feature>
<comment type="function">
    <text evidence="1">Specific inhibition of calpain (calcium-dependent cysteine protease). Plays a key role in postmortem tenderization of meat and have been proposed to be involved in muscle protein degradation in living tissue.</text>
</comment>
<name>A0A4Z2F0F2_9TELE</name>
<evidence type="ECO:0000313" key="14">
    <source>
        <dbReference type="Proteomes" id="UP000314294"/>
    </source>
</evidence>
<dbReference type="InterPro" id="IPR001259">
    <property type="entry name" value="Prot_inh_calpain"/>
</dbReference>
<keyword evidence="10" id="KW-0007">Acetylation</keyword>
<gene>
    <name evidence="13" type="primary">CAST</name>
    <name evidence="13" type="ORF">EYF80_055864</name>
</gene>
<keyword evidence="9" id="KW-0832">Ubl conjugation</keyword>
<dbReference type="InterPro" id="IPR026998">
    <property type="entry name" value="Calpastatin"/>
</dbReference>
<evidence type="ECO:0000313" key="13">
    <source>
        <dbReference type="EMBL" id="TNN33972.1"/>
    </source>
</evidence>
<reference evidence="13 14" key="1">
    <citation type="submission" date="2019-03" db="EMBL/GenBank/DDBJ databases">
        <title>First draft genome of Liparis tanakae, snailfish: a comprehensive survey of snailfish specific genes.</title>
        <authorList>
            <person name="Kim W."/>
            <person name="Song I."/>
            <person name="Jeong J.-H."/>
            <person name="Kim D."/>
            <person name="Kim S."/>
            <person name="Ryu S."/>
            <person name="Song J.Y."/>
            <person name="Lee S.K."/>
        </authorList>
    </citation>
    <scope>NUCLEOTIDE SEQUENCE [LARGE SCALE GENOMIC DNA]</scope>
    <source>
        <tissue evidence="13">Muscle</tissue>
    </source>
</reference>
<dbReference type="AlphaFoldDB" id="A0A4Z2F0F2"/>
<feature type="region of interest" description="Disordered" evidence="12">
    <location>
        <begin position="215"/>
        <end position="257"/>
    </location>
</feature>
<evidence type="ECO:0000256" key="4">
    <source>
        <dbReference type="ARBA" id="ARBA00022499"/>
    </source>
</evidence>
<evidence type="ECO:0000256" key="7">
    <source>
        <dbReference type="ARBA" id="ARBA00022704"/>
    </source>
</evidence>
<feature type="region of interest" description="Disordered" evidence="12">
    <location>
        <begin position="40"/>
        <end position="78"/>
    </location>
</feature>
<keyword evidence="14" id="KW-1185">Reference proteome</keyword>
<feature type="compositionally biased region" description="Basic residues" evidence="12">
    <location>
        <begin position="333"/>
        <end position="343"/>
    </location>
</feature>
<evidence type="ECO:0000256" key="11">
    <source>
        <dbReference type="ARBA" id="ARBA00033013"/>
    </source>
</evidence>
<keyword evidence="8" id="KW-0677">Repeat</keyword>
<evidence type="ECO:0000256" key="9">
    <source>
        <dbReference type="ARBA" id="ARBA00022843"/>
    </source>
</evidence>
<comment type="similarity">
    <text evidence="2">Belongs to the protease inhibitor I27 (calpastatin) family.</text>
</comment>
<feature type="region of interest" description="Disordered" evidence="12">
    <location>
        <begin position="272"/>
        <end position="305"/>
    </location>
</feature>
<evidence type="ECO:0000256" key="8">
    <source>
        <dbReference type="ARBA" id="ARBA00022737"/>
    </source>
</evidence>
<evidence type="ECO:0000256" key="10">
    <source>
        <dbReference type="ARBA" id="ARBA00022990"/>
    </source>
</evidence>
<feature type="region of interest" description="Disordered" evidence="12">
    <location>
        <begin position="91"/>
        <end position="110"/>
    </location>
</feature>
<evidence type="ECO:0000256" key="6">
    <source>
        <dbReference type="ARBA" id="ARBA00022690"/>
    </source>
</evidence>
<evidence type="ECO:0000256" key="1">
    <source>
        <dbReference type="ARBA" id="ARBA00002637"/>
    </source>
</evidence>
<organism evidence="13 14">
    <name type="scientific">Liparis tanakae</name>
    <name type="common">Tanaka's snailfish</name>
    <dbReference type="NCBI Taxonomy" id="230148"/>
    <lineage>
        <taxon>Eukaryota</taxon>
        <taxon>Metazoa</taxon>
        <taxon>Chordata</taxon>
        <taxon>Craniata</taxon>
        <taxon>Vertebrata</taxon>
        <taxon>Euteleostomi</taxon>
        <taxon>Actinopterygii</taxon>
        <taxon>Neopterygii</taxon>
        <taxon>Teleostei</taxon>
        <taxon>Neoteleostei</taxon>
        <taxon>Acanthomorphata</taxon>
        <taxon>Eupercaria</taxon>
        <taxon>Perciformes</taxon>
        <taxon>Cottioidei</taxon>
        <taxon>Cottales</taxon>
        <taxon>Liparidae</taxon>
        <taxon>Liparis</taxon>
    </lineage>
</organism>
<comment type="caution">
    <text evidence="13">The sequence shown here is derived from an EMBL/GenBank/DDBJ whole genome shotgun (WGS) entry which is preliminary data.</text>
</comment>
<dbReference type="GO" id="GO:0005737">
    <property type="term" value="C:cytoplasm"/>
    <property type="evidence" value="ECO:0007669"/>
    <property type="project" value="TreeGrafter"/>
</dbReference>
<feature type="region of interest" description="Disordered" evidence="12">
    <location>
        <begin position="186"/>
        <end position="205"/>
    </location>
</feature>
<dbReference type="PANTHER" id="PTHR10077">
    <property type="entry name" value="CALPASTATIN"/>
    <property type="match status" value="1"/>
</dbReference>
<evidence type="ECO:0000256" key="12">
    <source>
        <dbReference type="SAM" id="MobiDB-lite"/>
    </source>
</evidence>
<dbReference type="PANTHER" id="PTHR10077:SF0">
    <property type="entry name" value="CALPASTATIN"/>
    <property type="match status" value="1"/>
</dbReference>